<proteinExistence type="predicted"/>
<sequence>MAITRNFKETIQARALRDPKFRTGLLKESIENMLAGDTETGKMLLRDYINATIGFEKLGNAVNKSPKSLMRMFSPSGNPTANNLFGIIHTLQQKEGVQFEVKTSR</sequence>
<dbReference type="KEGG" id="nli:G3M70_07430"/>
<accession>A0A7T0G0D2</accession>
<dbReference type="EMBL" id="CP048685">
    <property type="protein sequence ID" value="QPJ61726.1"/>
    <property type="molecule type" value="Genomic_DNA"/>
</dbReference>
<dbReference type="AlphaFoldDB" id="A0A7T0G0D2"/>
<evidence type="ECO:0000313" key="1">
    <source>
        <dbReference type="EMBL" id="QPJ61726.1"/>
    </source>
</evidence>
<dbReference type="Proteomes" id="UP000594688">
    <property type="component" value="Chromosome"/>
</dbReference>
<name>A0A7T0G0D2_9BACT</name>
<reference evidence="1 2" key="1">
    <citation type="submission" date="2020-02" db="EMBL/GenBank/DDBJ databases">
        <title>Genomic and physiological characterization of two novel Nitrospinaceae genera.</title>
        <authorList>
            <person name="Mueller A.J."/>
            <person name="Jung M.-Y."/>
            <person name="Strachan C.R."/>
            <person name="Herbold C.W."/>
            <person name="Kirkegaard R.H."/>
            <person name="Daims H."/>
        </authorList>
    </citation>
    <scope>NUCLEOTIDE SEQUENCE [LARGE SCALE GENOMIC DNA]</scope>
    <source>
        <strain evidence="1">EB</strain>
    </source>
</reference>
<protein>
    <submittedName>
        <fullName evidence="1">Transcriptional regulator</fullName>
    </submittedName>
</protein>
<gene>
    <name evidence="1" type="ORF">G3M70_07430</name>
</gene>
<organism evidence="1 2">
    <name type="scientific">Candidatus Nitronauta litoralis</name>
    <dbReference type="NCBI Taxonomy" id="2705533"/>
    <lineage>
        <taxon>Bacteria</taxon>
        <taxon>Pseudomonadati</taxon>
        <taxon>Nitrospinota/Tectimicrobiota group</taxon>
        <taxon>Nitrospinota</taxon>
        <taxon>Nitrospinia</taxon>
        <taxon>Nitrospinales</taxon>
        <taxon>Nitrospinaceae</taxon>
        <taxon>Candidatus Nitronauta</taxon>
    </lineage>
</organism>
<evidence type="ECO:0000313" key="2">
    <source>
        <dbReference type="Proteomes" id="UP000594688"/>
    </source>
</evidence>